<keyword evidence="4 5" id="KW-0671">Queuosine biosynthesis</keyword>
<sequence length="340" mass="38485">MSDINDISSYDYFLPEELIAKEPVLPKEEARLLVYFKNTKEIKHYKFKDLSSLIPEDAAVIFNNTKVIKARILGQKESGGACEVMLNQPIGENKFSVYIRARVSAGSVLNFPDNLKVNVLELNDDGTRVVNFTQNGVLLDNVRLFSELEKIGHVPLPPYIKRADTKDDESWYQSIFAKNSGAVAAPTASLHISEQMLEQIKAKHEVAYITLHVGAGTFKGVECQNINDHKMHSEFYELSEQAQEIINSNKPILGVGTTVTRCVEEFARSKQANGFCKLFLNLNNKPIRQNYLLTNFHLPKSTLIMLVTSFIGLEETMRIYKTAVDEKYRFYSYGDGMLII</sequence>
<dbReference type="GeneID" id="28662999"/>
<dbReference type="Proteomes" id="UP000066049">
    <property type="component" value="Chromosome"/>
</dbReference>
<dbReference type="EMBL" id="CP012541">
    <property type="protein sequence ID" value="ALF47982.1"/>
    <property type="molecule type" value="Genomic_DNA"/>
</dbReference>
<keyword evidence="2 5" id="KW-0808">Transferase</keyword>
<evidence type="ECO:0000313" key="6">
    <source>
        <dbReference type="EMBL" id="ALF47982.1"/>
    </source>
</evidence>
<evidence type="ECO:0000313" key="7">
    <source>
        <dbReference type="Proteomes" id="UP000066049"/>
    </source>
</evidence>
<dbReference type="InterPro" id="IPR042118">
    <property type="entry name" value="QueA_dom1"/>
</dbReference>
<accession>A0A0M3V2M6</accession>
<dbReference type="GO" id="GO:0008616">
    <property type="term" value="P:tRNA queuosine(34) biosynthetic process"/>
    <property type="evidence" value="ECO:0007669"/>
    <property type="project" value="UniProtKB-UniRule"/>
</dbReference>
<dbReference type="NCBIfam" id="TIGR00113">
    <property type="entry name" value="queA"/>
    <property type="match status" value="1"/>
</dbReference>
<dbReference type="GO" id="GO:0051075">
    <property type="term" value="F:S-adenosylmethionine:tRNA ribosyltransferase-isomerase activity"/>
    <property type="evidence" value="ECO:0007669"/>
    <property type="project" value="UniProtKB-EC"/>
</dbReference>
<dbReference type="AlphaFoldDB" id="A0A0M3V2M6"/>
<dbReference type="InterPro" id="IPR042119">
    <property type="entry name" value="QueA_dom2"/>
</dbReference>
<keyword evidence="1 5" id="KW-0963">Cytoplasm</keyword>
<comment type="subunit">
    <text evidence="5">Monomer.</text>
</comment>
<comment type="pathway">
    <text evidence="5">tRNA modification; tRNA-queuosine biosynthesis.</text>
</comment>
<evidence type="ECO:0000256" key="2">
    <source>
        <dbReference type="ARBA" id="ARBA00022679"/>
    </source>
</evidence>
<dbReference type="EC" id="2.4.99.17" evidence="5"/>
<gene>
    <name evidence="5 6" type="primary">queA</name>
    <name evidence="6" type="ORF">CCON33237_1322</name>
</gene>
<dbReference type="KEGG" id="ccoc:CCON33237_1322"/>
<dbReference type="PATRIC" id="fig|199.248.peg.1365"/>
<dbReference type="NCBIfam" id="NF001140">
    <property type="entry name" value="PRK00147.1"/>
    <property type="match status" value="1"/>
</dbReference>
<dbReference type="RefSeq" id="WP_054197419.1">
    <property type="nucleotide sequence ID" value="NZ_CP012541.1"/>
</dbReference>
<comment type="subcellular location">
    <subcellularLocation>
        <location evidence="5">Cytoplasm</location>
    </subcellularLocation>
</comment>
<keyword evidence="6" id="KW-0328">Glycosyltransferase</keyword>
<dbReference type="UniPathway" id="UPA00392"/>
<dbReference type="HAMAP" id="MF_00113">
    <property type="entry name" value="QueA"/>
    <property type="match status" value="1"/>
</dbReference>
<dbReference type="PANTHER" id="PTHR30307">
    <property type="entry name" value="S-ADENOSYLMETHIONINE:TRNA RIBOSYLTRANSFERASE-ISOMERASE"/>
    <property type="match status" value="1"/>
</dbReference>
<dbReference type="GO" id="GO:0005737">
    <property type="term" value="C:cytoplasm"/>
    <property type="evidence" value="ECO:0007669"/>
    <property type="project" value="UniProtKB-SubCell"/>
</dbReference>
<dbReference type="InterPro" id="IPR036100">
    <property type="entry name" value="QueA_sf"/>
</dbReference>
<comment type="similarity">
    <text evidence="5">Belongs to the QueA family.</text>
</comment>
<keyword evidence="6" id="KW-0413">Isomerase</keyword>
<dbReference type="InterPro" id="IPR003699">
    <property type="entry name" value="QueA"/>
</dbReference>
<organism evidence="6 7">
    <name type="scientific">Campylobacter concisus</name>
    <dbReference type="NCBI Taxonomy" id="199"/>
    <lineage>
        <taxon>Bacteria</taxon>
        <taxon>Pseudomonadati</taxon>
        <taxon>Campylobacterota</taxon>
        <taxon>Epsilonproteobacteria</taxon>
        <taxon>Campylobacterales</taxon>
        <taxon>Campylobacteraceae</taxon>
        <taxon>Campylobacter</taxon>
    </lineage>
</organism>
<evidence type="ECO:0000256" key="3">
    <source>
        <dbReference type="ARBA" id="ARBA00022691"/>
    </source>
</evidence>
<protein>
    <recommendedName>
        <fullName evidence="5">S-adenosylmethionine:tRNA ribosyltransferase-isomerase</fullName>
        <ecNumber evidence="5">2.4.99.17</ecNumber>
    </recommendedName>
    <alternativeName>
        <fullName evidence="5">Queuosine biosynthesis protein QueA</fullName>
    </alternativeName>
</protein>
<comment type="catalytic activity">
    <reaction evidence="5">
        <text>7-aminomethyl-7-carbaguanosine(34) in tRNA + S-adenosyl-L-methionine = epoxyqueuosine(34) in tRNA + adenine + L-methionine + 2 H(+)</text>
        <dbReference type="Rhea" id="RHEA:32155"/>
        <dbReference type="Rhea" id="RHEA-COMP:10342"/>
        <dbReference type="Rhea" id="RHEA-COMP:18582"/>
        <dbReference type="ChEBI" id="CHEBI:15378"/>
        <dbReference type="ChEBI" id="CHEBI:16708"/>
        <dbReference type="ChEBI" id="CHEBI:57844"/>
        <dbReference type="ChEBI" id="CHEBI:59789"/>
        <dbReference type="ChEBI" id="CHEBI:82833"/>
        <dbReference type="ChEBI" id="CHEBI:194443"/>
        <dbReference type="EC" id="2.4.99.17"/>
    </reaction>
</comment>
<evidence type="ECO:0000256" key="4">
    <source>
        <dbReference type="ARBA" id="ARBA00022785"/>
    </source>
</evidence>
<dbReference type="PANTHER" id="PTHR30307:SF0">
    <property type="entry name" value="S-ADENOSYLMETHIONINE:TRNA RIBOSYLTRANSFERASE-ISOMERASE"/>
    <property type="match status" value="1"/>
</dbReference>
<dbReference type="Pfam" id="PF02547">
    <property type="entry name" value="Queuosine_synth"/>
    <property type="match status" value="1"/>
</dbReference>
<dbReference type="Gene3D" id="2.40.10.240">
    <property type="entry name" value="QueA-like"/>
    <property type="match status" value="1"/>
</dbReference>
<dbReference type="SUPFAM" id="SSF111337">
    <property type="entry name" value="QueA-like"/>
    <property type="match status" value="1"/>
</dbReference>
<evidence type="ECO:0000256" key="5">
    <source>
        <dbReference type="HAMAP-Rule" id="MF_00113"/>
    </source>
</evidence>
<keyword evidence="3 5" id="KW-0949">S-adenosyl-L-methionine</keyword>
<name>A0A0M3V2M6_9BACT</name>
<proteinExistence type="inferred from homology"/>
<reference evidence="7" key="1">
    <citation type="submission" date="2015-08" db="EMBL/GenBank/DDBJ databases">
        <title>Comparative genomics of the Campylobacter concisus group.</title>
        <authorList>
            <person name="Miller W.G."/>
            <person name="Yee E."/>
            <person name="Chapman M.H."/>
            <person name="Huynh S."/>
            <person name="Bono J.L."/>
            <person name="On S.L.W."/>
            <person name="St Leger J."/>
            <person name="Foster G."/>
            <person name="Parker C.T."/>
        </authorList>
    </citation>
    <scope>NUCLEOTIDE SEQUENCE [LARGE SCALE GENOMIC DNA]</scope>
    <source>
        <strain evidence="7">ATCC 33237</strain>
    </source>
</reference>
<dbReference type="Gene3D" id="3.40.1780.10">
    <property type="entry name" value="QueA-like"/>
    <property type="match status" value="1"/>
</dbReference>
<comment type="function">
    <text evidence="5">Transfers and isomerizes the ribose moiety from AdoMet to the 7-aminomethyl group of 7-deazaguanine (preQ1-tRNA) to give epoxyqueuosine (oQ-tRNA).</text>
</comment>
<evidence type="ECO:0000256" key="1">
    <source>
        <dbReference type="ARBA" id="ARBA00022490"/>
    </source>
</evidence>